<gene>
    <name evidence="13" type="ORF">DVG78_14495</name>
</gene>
<dbReference type="OrthoDB" id="9768177at2"/>
<keyword evidence="14" id="KW-1185">Reference proteome</keyword>
<keyword evidence="3 8" id="KW-1134">Transmembrane beta strand</keyword>
<dbReference type="Pfam" id="PF13715">
    <property type="entry name" value="CarbopepD_reg_2"/>
    <property type="match status" value="1"/>
</dbReference>
<sequence length="1054" mass="113435">MNNFFLLRKKGVSLLLLCLLTSIAVYAQTSISGKVVGADDSQPIAGASVLIKGNTTNGAITAADGTFKLSVGPNAVLVVSYIGYQLQEIPVGNQTTFNISLTPSATTLGEVVVTGYSSERKKDITGSVSVVDVKALKSIPAGSAVQALQGQAAGVTVLSSGAPGSPSNIFVRGITSFGNTQPLVLVDGVQAELNDVSADDVESIQVLKDAGAAAIYGVRGSNGVIVVTTKKGKSGQPVISYDAYFGNQQPLSGNVFNLLNSQDFARLTKVAYPSTGLFQNGLPDFTYRGPGATGVGNAGSPAVDASKYNFDAANPGANYLIQSVNKTGTDWFHELFQNAPMTSHNLTASGGTDKSNYMVSLGYFNQQGTMLKSYLERYSARINTQFKVKNNIRIGENLYIFYKKNPGFDNLSTGNPIAWTYRAMPTIPVYDIKGNYGGTFAGPELGSSSNPVAVQMNTINNKTNAWNAVGNVYAEVDFLKHFTARTSFGGSIDNQYATNFTFTPYNNSEGNTNPNTFSEIALYNSNTMWTNTLSYTNAFGKHTLKVIVGSEAIRNYGRYMIGSASRLFSTNFDYLSLSNGTINITNASSAYNNTLFSVFSRLDYAYNDKYLVGVTVRRDGSSRFGSNRRYGTFPSVSLGWRLSGEEFLKDVTWLNELKLRASYGVLGSQNNVSPQNAYTLFGGTFANAYYDIGGNGSLAQGFAQTSIGNPNTGWEENIVTNAGLDATILNNKLDISFEYYQKSINGLLFTQPLPATAGGATAPTVNIGDIQNKGVDLALNYRQTINPSLKFNIGANITTYKNEVVSIPGPGYFDVANTQNLGNVVRNQVGQPVSSYFGYQVLGIFKNDAEVTASPTQSGAAPGRFKYADINGDNKIDATDRTFLGSPNPDFTYGVNLGVTYRNFDFSTILYGSQGNEIYNTIRSFTHFFSTYVGAKSNDLLNAWTPENPNSSIPKIESTGSFSSSGVSNSFYVENGSFLKMRSLMIGYTVQPAVLKKFGMNKLRVYAQGANLFTLTKYTGLDPELSGNSSAFGIDYANYPNNQKNFILGLNLSF</sequence>
<keyword evidence="10" id="KW-0732">Signal</keyword>
<keyword evidence="2 8" id="KW-0813">Transport</keyword>
<dbReference type="PROSITE" id="PS52016">
    <property type="entry name" value="TONB_DEPENDENT_REC_3"/>
    <property type="match status" value="1"/>
</dbReference>
<feature type="chain" id="PRO_5016777353" evidence="10">
    <location>
        <begin position="28"/>
        <end position="1054"/>
    </location>
</feature>
<dbReference type="InterPro" id="IPR039426">
    <property type="entry name" value="TonB-dep_rcpt-like"/>
</dbReference>
<dbReference type="AlphaFoldDB" id="A0A369I928"/>
<dbReference type="InterPro" id="IPR037066">
    <property type="entry name" value="Plug_dom_sf"/>
</dbReference>
<evidence type="ECO:0000259" key="12">
    <source>
        <dbReference type="Pfam" id="PF07715"/>
    </source>
</evidence>
<dbReference type="InterPro" id="IPR000531">
    <property type="entry name" value="Beta-barrel_TonB"/>
</dbReference>
<comment type="similarity">
    <text evidence="8 9">Belongs to the TonB-dependent receptor family.</text>
</comment>
<evidence type="ECO:0000256" key="1">
    <source>
        <dbReference type="ARBA" id="ARBA00004571"/>
    </source>
</evidence>
<evidence type="ECO:0000313" key="13">
    <source>
        <dbReference type="EMBL" id="RDB05390.1"/>
    </source>
</evidence>
<dbReference type="InterPro" id="IPR023997">
    <property type="entry name" value="TonB-dep_OMP_SusC/RagA_CS"/>
</dbReference>
<dbReference type="GO" id="GO:0009279">
    <property type="term" value="C:cell outer membrane"/>
    <property type="evidence" value="ECO:0007669"/>
    <property type="project" value="UniProtKB-SubCell"/>
</dbReference>
<evidence type="ECO:0000256" key="2">
    <source>
        <dbReference type="ARBA" id="ARBA00022448"/>
    </source>
</evidence>
<keyword evidence="7 8" id="KW-0998">Cell outer membrane</keyword>
<evidence type="ECO:0000256" key="10">
    <source>
        <dbReference type="SAM" id="SignalP"/>
    </source>
</evidence>
<reference evidence="13 14" key="1">
    <citation type="submission" date="2018-07" db="EMBL/GenBank/DDBJ databases">
        <title>Genome analysis of Runella aurantiaca.</title>
        <authorList>
            <person name="Yang X."/>
        </authorList>
    </citation>
    <scope>NUCLEOTIDE SEQUENCE [LARGE SCALE GENOMIC DNA]</scope>
    <source>
        <strain evidence="13 14">YX9</strain>
    </source>
</reference>
<evidence type="ECO:0000256" key="7">
    <source>
        <dbReference type="ARBA" id="ARBA00023237"/>
    </source>
</evidence>
<name>A0A369I928_9BACT</name>
<organism evidence="13 14">
    <name type="scientific">Runella aurantiaca</name>
    <dbReference type="NCBI Taxonomy" id="2282308"/>
    <lineage>
        <taxon>Bacteria</taxon>
        <taxon>Pseudomonadati</taxon>
        <taxon>Bacteroidota</taxon>
        <taxon>Cytophagia</taxon>
        <taxon>Cytophagales</taxon>
        <taxon>Spirosomataceae</taxon>
        <taxon>Runella</taxon>
    </lineage>
</organism>
<keyword evidence="5 9" id="KW-0798">TonB box</keyword>
<dbReference type="InterPro" id="IPR008969">
    <property type="entry name" value="CarboxyPept-like_regulatory"/>
</dbReference>
<dbReference type="Gene3D" id="2.40.170.20">
    <property type="entry name" value="TonB-dependent receptor, beta-barrel domain"/>
    <property type="match status" value="1"/>
</dbReference>
<dbReference type="NCBIfam" id="TIGR04057">
    <property type="entry name" value="SusC_RagA_signa"/>
    <property type="match status" value="1"/>
</dbReference>
<evidence type="ECO:0000256" key="5">
    <source>
        <dbReference type="ARBA" id="ARBA00023077"/>
    </source>
</evidence>
<evidence type="ECO:0000256" key="6">
    <source>
        <dbReference type="ARBA" id="ARBA00023136"/>
    </source>
</evidence>
<evidence type="ECO:0000259" key="11">
    <source>
        <dbReference type="Pfam" id="PF00593"/>
    </source>
</evidence>
<feature type="signal peptide" evidence="10">
    <location>
        <begin position="1"/>
        <end position="27"/>
    </location>
</feature>
<evidence type="ECO:0000256" key="3">
    <source>
        <dbReference type="ARBA" id="ARBA00022452"/>
    </source>
</evidence>
<dbReference type="Pfam" id="PF00593">
    <property type="entry name" value="TonB_dep_Rec_b-barrel"/>
    <property type="match status" value="1"/>
</dbReference>
<evidence type="ECO:0000256" key="8">
    <source>
        <dbReference type="PROSITE-ProRule" id="PRU01360"/>
    </source>
</evidence>
<comment type="subcellular location">
    <subcellularLocation>
        <location evidence="1 8">Cell outer membrane</location>
        <topology evidence="1 8">Multi-pass membrane protein</topology>
    </subcellularLocation>
</comment>
<evidence type="ECO:0000256" key="9">
    <source>
        <dbReference type="RuleBase" id="RU003357"/>
    </source>
</evidence>
<dbReference type="RefSeq" id="WP_114461771.1">
    <property type="nucleotide sequence ID" value="NZ_QPIW01000010.1"/>
</dbReference>
<protein>
    <submittedName>
        <fullName evidence="13">TonB-dependent receptor</fullName>
    </submittedName>
</protein>
<dbReference type="InterPro" id="IPR036942">
    <property type="entry name" value="Beta-barrel_TonB_sf"/>
</dbReference>
<dbReference type="Gene3D" id="2.170.130.10">
    <property type="entry name" value="TonB-dependent receptor, plug domain"/>
    <property type="match status" value="1"/>
</dbReference>
<feature type="domain" description="TonB-dependent receptor-like beta-barrel" evidence="11">
    <location>
        <begin position="430"/>
        <end position="902"/>
    </location>
</feature>
<evidence type="ECO:0000256" key="4">
    <source>
        <dbReference type="ARBA" id="ARBA00022692"/>
    </source>
</evidence>
<dbReference type="Gene3D" id="2.60.40.1120">
    <property type="entry name" value="Carboxypeptidase-like, regulatory domain"/>
    <property type="match status" value="1"/>
</dbReference>
<evidence type="ECO:0000313" key="14">
    <source>
        <dbReference type="Proteomes" id="UP000253141"/>
    </source>
</evidence>
<feature type="domain" description="TonB-dependent receptor plug" evidence="12">
    <location>
        <begin position="121"/>
        <end position="224"/>
    </location>
</feature>
<dbReference type="SUPFAM" id="SSF56935">
    <property type="entry name" value="Porins"/>
    <property type="match status" value="1"/>
</dbReference>
<dbReference type="Proteomes" id="UP000253141">
    <property type="component" value="Unassembled WGS sequence"/>
</dbReference>
<comment type="caution">
    <text evidence="13">The sequence shown here is derived from an EMBL/GenBank/DDBJ whole genome shotgun (WGS) entry which is preliminary data.</text>
</comment>
<keyword evidence="4 8" id="KW-0812">Transmembrane</keyword>
<dbReference type="InterPro" id="IPR023996">
    <property type="entry name" value="TonB-dep_OMP_SusC/RagA"/>
</dbReference>
<accession>A0A369I928</accession>
<dbReference type="EMBL" id="QPIW01000010">
    <property type="protein sequence ID" value="RDB05390.1"/>
    <property type="molecule type" value="Genomic_DNA"/>
</dbReference>
<dbReference type="InterPro" id="IPR012910">
    <property type="entry name" value="Plug_dom"/>
</dbReference>
<keyword evidence="13" id="KW-0675">Receptor</keyword>
<dbReference type="NCBIfam" id="TIGR04056">
    <property type="entry name" value="OMP_RagA_SusC"/>
    <property type="match status" value="1"/>
</dbReference>
<proteinExistence type="inferred from homology"/>
<dbReference type="Pfam" id="PF07715">
    <property type="entry name" value="Plug"/>
    <property type="match status" value="1"/>
</dbReference>
<keyword evidence="6 8" id="KW-0472">Membrane</keyword>
<dbReference type="SUPFAM" id="SSF49464">
    <property type="entry name" value="Carboxypeptidase regulatory domain-like"/>
    <property type="match status" value="1"/>
</dbReference>